<feature type="region of interest" description="Disordered" evidence="1">
    <location>
        <begin position="1"/>
        <end position="76"/>
    </location>
</feature>
<feature type="compositionally biased region" description="Basic and acidic residues" evidence="1">
    <location>
        <begin position="25"/>
        <end position="71"/>
    </location>
</feature>
<feature type="compositionally biased region" description="Polar residues" evidence="1">
    <location>
        <begin position="1"/>
        <end position="16"/>
    </location>
</feature>
<accession>A0A835RGY6</accession>
<comment type="caution">
    <text evidence="2">The sequence shown here is derived from an EMBL/GenBank/DDBJ whole genome shotgun (WGS) entry which is preliminary data.</text>
</comment>
<evidence type="ECO:0000313" key="2">
    <source>
        <dbReference type="EMBL" id="KAG0491931.1"/>
    </source>
</evidence>
<name>A0A835RGY6_VANPL</name>
<gene>
    <name evidence="2" type="ORF">HPP92_005329</name>
</gene>
<evidence type="ECO:0000313" key="3">
    <source>
        <dbReference type="Proteomes" id="UP000636800"/>
    </source>
</evidence>
<reference evidence="2 3" key="1">
    <citation type="journal article" date="2020" name="Nat. Food">
        <title>A phased Vanilla planifolia genome enables genetic improvement of flavour and production.</title>
        <authorList>
            <person name="Hasing T."/>
            <person name="Tang H."/>
            <person name="Brym M."/>
            <person name="Khazi F."/>
            <person name="Huang T."/>
            <person name="Chambers A.H."/>
        </authorList>
    </citation>
    <scope>NUCLEOTIDE SEQUENCE [LARGE SCALE GENOMIC DNA]</scope>
    <source>
        <tissue evidence="2">Leaf</tissue>
    </source>
</reference>
<feature type="compositionally biased region" description="Basic and acidic residues" evidence="1">
    <location>
        <begin position="131"/>
        <end position="149"/>
    </location>
</feature>
<proteinExistence type="predicted"/>
<dbReference type="Proteomes" id="UP000636800">
    <property type="component" value="Chromosome 2"/>
</dbReference>
<evidence type="ECO:0000256" key="1">
    <source>
        <dbReference type="SAM" id="MobiDB-lite"/>
    </source>
</evidence>
<dbReference type="OrthoDB" id="783357at2759"/>
<organism evidence="2 3">
    <name type="scientific">Vanilla planifolia</name>
    <name type="common">Vanilla</name>
    <dbReference type="NCBI Taxonomy" id="51239"/>
    <lineage>
        <taxon>Eukaryota</taxon>
        <taxon>Viridiplantae</taxon>
        <taxon>Streptophyta</taxon>
        <taxon>Embryophyta</taxon>
        <taxon>Tracheophyta</taxon>
        <taxon>Spermatophyta</taxon>
        <taxon>Magnoliopsida</taxon>
        <taxon>Liliopsida</taxon>
        <taxon>Asparagales</taxon>
        <taxon>Orchidaceae</taxon>
        <taxon>Vanilloideae</taxon>
        <taxon>Vanilleae</taxon>
        <taxon>Vanilla</taxon>
    </lineage>
</organism>
<keyword evidence="3" id="KW-1185">Reference proteome</keyword>
<protein>
    <submittedName>
        <fullName evidence="2">Uncharacterized protein</fullName>
    </submittedName>
</protein>
<sequence length="158" mass="18590">MKHSASTTRDSETVNASAAVEPEVVEQKRRRELEKRRAEESEAADLKSRPREGRKDREGSKGVEEESEGRSGRRRKWQWPRLRRRDFIWMRMSENDESMTVRTAWRCAGEREENQRRTVAREFEVVIEEKKRRGEEANDAGGERNEKISQVRPGCQMA</sequence>
<dbReference type="EMBL" id="JADCNL010000002">
    <property type="protein sequence ID" value="KAG0491931.1"/>
    <property type="molecule type" value="Genomic_DNA"/>
</dbReference>
<feature type="region of interest" description="Disordered" evidence="1">
    <location>
        <begin position="131"/>
        <end position="158"/>
    </location>
</feature>
<dbReference type="AlphaFoldDB" id="A0A835RGY6"/>